<dbReference type="EMBL" id="JAGFMF010011779">
    <property type="protein sequence ID" value="KAG8513035.1"/>
    <property type="molecule type" value="Genomic_DNA"/>
</dbReference>
<feature type="region of interest" description="Disordered" evidence="1">
    <location>
        <begin position="193"/>
        <end position="217"/>
    </location>
</feature>
<dbReference type="PANTHER" id="PTHR12800">
    <property type="entry name" value="CDC37-RELATED"/>
    <property type="match status" value="1"/>
</dbReference>
<dbReference type="Proteomes" id="UP000700334">
    <property type="component" value="Unassembled WGS sequence"/>
</dbReference>
<dbReference type="InterPro" id="IPR004918">
    <property type="entry name" value="Cdc37"/>
</dbReference>
<proteinExistence type="predicted"/>
<organism evidence="2 3">
    <name type="scientific">Galemys pyrenaicus</name>
    <name type="common">Iberian desman</name>
    <name type="synonym">Pyrenean desman</name>
    <dbReference type="NCBI Taxonomy" id="202257"/>
    <lineage>
        <taxon>Eukaryota</taxon>
        <taxon>Metazoa</taxon>
        <taxon>Chordata</taxon>
        <taxon>Craniata</taxon>
        <taxon>Vertebrata</taxon>
        <taxon>Euteleostomi</taxon>
        <taxon>Mammalia</taxon>
        <taxon>Eutheria</taxon>
        <taxon>Laurasiatheria</taxon>
        <taxon>Eulipotyphla</taxon>
        <taxon>Talpidae</taxon>
        <taxon>Galemys</taxon>
    </lineage>
</organism>
<comment type="caution">
    <text evidence="2">The sequence shown here is derived from an EMBL/GenBank/DDBJ whole genome shotgun (WGS) entry which is preliminary data.</text>
</comment>
<feature type="non-terminal residue" evidence="2">
    <location>
        <position position="1"/>
    </location>
</feature>
<gene>
    <name evidence="2" type="ORF">J0S82_011397</name>
</gene>
<evidence type="ECO:0000256" key="1">
    <source>
        <dbReference type="SAM" id="MobiDB-lite"/>
    </source>
</evidence>
<dbReference type="GO" id="GO:0051087">
    <property type="term" value="F:protein-folding chaperone binding"/>
    <property type="evidence" value="ECO:0007669"/>
    <property type="project" value="TreeGrafter"/>
</dbReference>
<dbReference type="GO" id="GO:0051082">
    <property type="term" value="F:unfolded protein binding"/>
    <property type="evidence" value="ECO:0007669"/>
    <property type="project" value="TreeGrafter"/>
</dbReference>
<accession>A0A8J6DMC3</accession>
<dbReference type="OrthoDB" id="440202at2759"/>
<sequence>NKSSAPPLPLEWGQAGLSRQDGGLDSMWECSKGSDDEDEMHPNIDMVSLFHWHRQNWVESMEQFQKEEELDRDCCDYKCWCPRANPNEKSWAWLRLSVARHSSCAKRRGAGRRNWKRRARRSRACSGMWTHSGKVASARRWSEATPATHLSDNVHLVCGEMANDLVIWDTDRDMQAVHQIVTWFIPAGLEPAEAVQPGPGSKNETPLSLQLESHQAK</sequence>
<dbReference type="GO" id="GO:0006457">
    <property type="term" value="P:protein folding"/>
    <property type="evidence" value="ECO:0007669"/>
    <property type="project" value="TreeGrafter"/>
</dbReference>
<feature type="compositionally biased region" description="Polar residues" evidence="1">
    <location>
        <begin position="202"/>
        <end position="217"/>
    </location>
</feature>
<reference evidence="2" key="1">
    <citation type="journal article" date="2021" name="Evol. Appl.">
        <title>The genome of the Pyrenean desman and the effects of bottlenecks and inbreeding on the genomic landscape of an endangered species.</title>
        <authorList>
            <person name="Escoda L."/>
            <person name="Castresana J."/>
        </authorList>
    </citation>
    <scope>NUCLEOTIDE SEQUENCE</scope>
    <source>
        <strain evidence="2">IBE-C5619</strain>
    </source>
</reference>
<dbReference type="GO" id="GO:0031072">
    <property type="term" value="F:heat shock protein binding"/>
    <property type="evidence" value="ECO:0007669"/>
    <property type="project" value="TreeGrafter"/>
</dbReference>
<dbReference type="AlphaFoldDB" id="A0A8J6DMC3"/>
<feature type="region of interest" description="Disordered" evidence="1">
    <location>
        <begin position="1"/>
        <end position="23"/>
    </location>
</feature>
<keyword evidence="3" id="KW-1185">Reference proteome</keyword>
<dbReference type="PANTHER" id="PTHR12800:SF3">
    <property type="entry name" value="HSP90 CO-CHAPERONE CDC37"/>
    <property type="match status" value="1"/>
</dbReference>
<name>A0A8J6DMC3_GALPY</name>
<protein>
    <submittedName>
        <fullName evidence="2">Hsp90 co-chaperone Cdc37</fullName>
    </submittedName>
</protein>
<evidence type="ECO:0000313" key="3">
    <source>
        <dbReference type="Proteomes" id="UP000700334"/>
    </source>
</evidence>
<dbReference type="GO" id="GO:0005737">
    <property type="term" value="C:cytoplasm"/>
    <property type="evidence" value="ECO:0007669"/>
    <property type="project" value="TreeGrafter"/>
</dbReference>
<evidence type="ECO:0000313" key="2">
    <source>
        <dbReference type="EMBL" id="KAG8513035.1"/>
    </source>
</evidence>
<dbReference type="GO" id="GO:0050821">
    <property type="term" value="P:protein stabilization"/>
    <property type="evidence" value="ECO:0007669"/>
    <property type="project" value="TreeGrafter"/>
</dbReference>